<dbReference type="EMBL" id="AFWF01000018">
    <property type="protein sequence ID" value="EGU47799.1"/>
    <property type="molecule type" value="Genomic_DNA"/>
</dbReference>
<accession>F9RXL9</accession>
<sequence length="42" mass="4825">MDSALKLKGLSKQSNCRLLLSYDGINHEFAEFFYQTAETIQL</sequence>
<keyword evidence="2" id="KW-1185">Reference proteome</keyword>
<reference evidence="1 2" key="1">
    <citation type="journal article" date="2012" name="Int. J. Syst. Evol. Microbiol.">
        <title>Vibrio caribbeanicus sp. nov., isolated from the marine sponge Scleritoderma cyanea.</title>
        <authorList>
            <person name="Hoffmann M."/>
            <person name="Monday S.R."/>
            <person name="Allard M.W."/>
            <person name="Strain E.A."/>
            <person name="Whittaker P."/>
            <person name="Naum M."/>
            <person name="McCarthy P.J."/>
            <person name="Lopez J.V."/>
            <person name="Fischer M."/>
            <person name="Brown E.W."/>
        </authorList>
    </citation>
    <scope>NUCLEOTIDE SEQUENCE [LARGE SCALE GENOMIC DNA]</scope>
    <source>
        <strain evidence="1 2">ATCC 700023</strain>
    </source>
</reference>
<comment type="caution">
    <text evidence="1">The sequence shown here is derived from an EMBL/GenBank/DDBJ whole genome shotgun (WGS) entry which is preliminary data.</text>
</comment>
<organism evidence="1 2">
    <name type="scientific">Vibrio ichthyoenteri ATCC 700023</name>
    <dbReference type="NCBI Taxonomy" id="870968"/>
    <lineage>
        <taxon>Bacteria</taxon>
        <taxon>Pseudomonadati</taxon>
        <taxon>Pseudomonadota</taxon>
        <taxon>Gammaproteobacteria</taxon>
        <taxon>Vibrionales</taxon>
        <taxon>Vibrionaceae</taxon>
        <taxon>Vibrio</taxon>
    </lineage>
</organism>
<dbReference type="AlphaFoldDB" id="F9RXL9"/>
<dbReference type="Proteomes" id="UP000004605">
    <property type="component" value="Unassembled WGS sequence"/>
</dbReference>
<name>F9RXL9_9VIBR</name>
<evidence type="ECO:0000313" key="1">
    <source>
        <dbReference type="EMBL" id="EGU47799.1"/>
    </source>
</evidence>
<proteinExistence type="predicted"/>
<protein>
    <submittedName>
        <fullName evidence="1">Uncharacterized protein</fullName>
    </submittedName>
</protein>
<gene>
    <name evidence="1" type="ORF">VII00023_20437</name>
</gene>
<evidence type="ECO:0000313" key="2">
    <source>
        <dbReference type="Proteomes" id="UP000004605"/>
    </source>
</evidence>